<dbReference type="PROSITE" id="PS50016">
    <property type="entry name" value="ZF_PHD_2"/>
    <property type="match status" value="1"/>
</dbReference>
<feature type="domain" description="PHD-type" evidence="5">
    <location>
        <begin position="189"/>
        <end position="246"/>
    </location>
</feature>
<evidence type="ECO:0000256" key="4">
    <source>
        <dbReference type="PROSITE-ProRule" id="PRU00146"/>
    </source>
</evidence>
<evidence type="ECO:0000256" key="1">
    <source>
        <dbReference type="ARBA" id="ARBA00022723"/>
    </source>
</evidence>
<accession>A0A433SLJ2</accession>
<sequence>EVVVESGVDSEVVVESGVDSEVVVESVVDSEVVVESVVDSEVVVESGVDSEVVVESGDFSTAVIQQEMSKPNFSHVSGNETVGVNYAHLGDFSVSSQVQETDNTPEFYLPPKIKKRGRPKGVGVTSFKNKMGNKKARIGKTSGSCISEQINKDGLNIKQGGASAAVKERLFEKIKGTSSKGPCVNVEEHVMCFECGREVVDKTVCEQAEFTEIGMCDICCRWYHQFCVSGNSKTKRGMKFICKHCE</sequence>
<comment type="caution">
    <text evidence="6">The sequence shown here is derived from an EMBL/GenBank/DDBJ whole genome shotgun (WGS) entry which is preliminary data.</text>
</comment>
<dbReference type="Proteomes" id="UP000271974">
    <property type="component" value="Unassembled WGS sequence"/>
</dbReference>
<dbReference type="OrthoDB" id="6213204at2759"/>
<name>A0A433SLJ2_ELYCH</name>
<organism evidence="6 7">
    <name type="scientific">Elysia chlorotica</name>
    <name type="common">Eastern emerald elysia</name>
    <name type="synonym">Sea slug</name>
    <dbReference type="NCBI Taxonomy" id="188477"/>
    <lineage>
        <taxon>Eukaryota</taxon>
        <taxon>Metazoa</taxon>
        <taxon>Spiralia</taxon>
        <taxon>Lophotrochozoa</taxon>
        <taxon>Mollusca</taxon>
        <taxon>Gastropoda</taxon>
        <taxon>Heterobranchia</taxon>
        <taxon>Euthyneura</taxon>
        <taxon>Panpulmonata</taxon>
        <taxon>Sacoglossa</taxon>
        <taxon>Placobranchoidea</taxon>
        <taxon>Plakobranchidae</taxon>
        <taxon>Elysia</taxon>
    </lineage>
</organism>
<gene>
    <name evidence="6" type="ORF">EGW08_022213</name>
</gene>
<dbReference type="InterPro" id="IPR011011">
    <property type="entry name" value="Znf_FYVE_PHD"/>
</dbReference>
<evidence type="ECO:0000313" key="6">
    <source>
        <dbReference type="EMBL" id="RUS70026.1"/>
    </source>
</evidence>
<evidence type="ECO:0000259" key="5">
    <source>
        <dbReference type="PROSITE" id="PS50016"/>
    </source>
</evidence>
<proteinExistence type="predicted"/>
<reference evidence="6 7" key="1">
    <citation type="submission" date="2019-01" db="EMBL/GenBank/DDBJ databases">
        <title>A draft genome assembly of the solar-powered sea slug Elysia chlorotica.</title>
        <authorList>
            <person name="Cai H."/>
            <person name="Li Q."/>
            <person name="Fang X."/>
            <person name="Li J."/>
            <person name="Curtis N.E."/>
            <person name="Altenburger A."/>
            <person name="Shibata T."/>
            <person name="Feng M."/>
            <person name="Maeda T."/>
            <person name="Schwartz J.A."/>
            <person name="Shigenobu S."/>
            <person name="Lundholm N."/>
            <person name="Nishiyama T."/>
            <person name="Yang H."/>
            <person name="Hasebe M."/>
            <person name="Li S."/>
            <person name="Pierce S.K."/>
            <person name="Wang J."/>
        </authorList>
    </citation>
    <scope>NUCLEOTIDE SEQUENCE [LARGE SCALE GENOMIC DNA]</scope>
    <source>
        <strain evidence="6">EC2010</strain>
        <tissue evidence="6">Whole organism of an adult</tissue>
    </source>
</reference>
<keyword evidence="1" id="KW-0479">Metal-binding</keyword>
<keyword evidence="3" id="KW-0862">Zinc</keyword>
<keyword evidence="2 4" id="KW-0863">Zinc-finger</keyword>
<evidence type="ECO:0000313" key="7">
    <source>
        <dbReference type="Proteomes" id="UP000271974"/>
    </source>
</evidence>
<dbReference type="AlphaFoldDB" id="A0A433SLJ2"/>
<dbReference type="GO" id="GO:0008270">
    <property type="term" value="F:zinc ion binding"/>
    <property type="evidence" value="ECO:0007669"/>
    <property type="project" value="UniProtKB-KW"/>
</dbReference>
<dbReference type="EMBL" id="RQTK01001510">
    <property type="protein sequence ID" value="RUS70026.1"/>
    <property type="molecule type" value="Genomic_DNA"/>
</dbReference>
<feature type="non-terminal residue" evidence="6">
    <location>
        <position position="1"/>
    </location>
</feature>
<keyword evidence="7" id="KW-1185">Reference proteome</keyword>
<dbReference type="SUPFAM" id="SSF57903">
    <property type="entry name" value="FYVE/PHD zinc finger"/>
    <property type="match status" value="1"/>
</dbReference>
<evidence type="ECO:0000256" key="2">
    <source>
        <dbReference type="ARBA" id="ARBA00022771"/>
    </source>
</evidence>
<evidence type="ECO:0000256" key="3">
    <source>
        <dbReference type="ARBA" id="ARBA00022833"/>
    </source>
</evidence>
<protein>
    <recommendedName>
        <fullName evidence="5">PHD-type domain-containing protein</fullName>
    </recommendedName>
</protein>
<dbReference type="InterPro" id="IPR019787">
    <property type="entry name" value="Znf_PHD-finger"/>
</dbReference>